<evidence type="ECO:0000313" key="3">
    <source>
        <dbReference type="Proteomes" id="UP001499863"/>
    </source>
</evidence>
<feature type="transmembrane region" description="Helical" evidence="1">
    <location>
        <begin position="239"/>
        <end position="262"/>
    </location>
</feature>
<gene>
    <name evidence="2" type="ORF">GCM10009639_02540</name>
</gene>
<feature type="transmembrane region" description="Helical" evidence="1">
    <location>
        <begin position="274"/>
        <end position="291"/>
    </location>
</feature>
<evidence type="ECO:0000313" key="2">
    <source>
        <dbReference type="EMBL" id="GAA1382910.1"/>
    </source>
</evidence>
<dbReference type="Proteomes" id="UP001499863">
    <property type="component" value="Unassembled WGS sequence"/>
</dbReference>
<feature type="transmembrane region" description="Helical" evidence="1">
    <location>
        <begin position="169"/>
        <end position="187"/>
    </location>
</feature>
<comment type="caution">
    <text evidence="2">The sequence shown here is derived from an EMBL/GenBank/DDBJ whole genome shotgun (WGS) entry which is preliminary data.</text>
</comment>
<keyword evidence="1" id="KW-1133">Transmembrane helix</keyword>
<sequence length="292" mass="29793">MPSPAFRIGGRVFATPPKTRNHGRGAVRNETDGTLLCGAPVSWCAGVRREEGRAVIASALGAVLAGLLVAPALRGLVVRYAVPEDEPWCLACPSCARELRGLPPTGRCPGCRTGLGPGPWRVEAVTAAAAAAALAAAHPADALLLLWLAGPGVVLGFTDARVHRLPYPLTWTLAAGLAVLLTAVQLAEGAPGALPRCLLVALAAAVLFEVPVQLGLVGAGDTVLALGLGALLGRYGWSAAFAGLACSVLLAGLWSVGVLLTALVRRRPVRGREVPLGPFLLLGTLLAVLGHS</sequence>
<feature type="transmembrane region" description="Helical" evidence="1">
    <location>
        <begin position="55"/>
        <end position="73"/>
    </location>
</feature>
<reference evidence="3" key="1">
    <citation type="journal article" date="2019" name="Int. J. Syst. Evol. Microbiol.">
        <title>The Global Catalogue of Microorganisms (GCM) 10K type strain sequencing project: providing services to taxonomists for standard genome sequencing and annotation.</title>
        <authorList>
            <consortium name="The Broad Institute Genomics Platform"/>
            <consortium name="The Broad Institute Genome Sequencing Center for Infectious Disease"/>
            <person name="Wu L."/>
            <person name="Ma J."/>
        </authorList>
    </citation>
    <scope>NUCLEOTIDE SEQUENCE [LARGE SCALE GENOMIC DNA]</scope>
    <source>
        <strain evidence="3">JCM 12393</strain>
    </source>
</reference>
<protein>
    <recommendedName>
        <fullName evidence="4">Prepilin peptidase</fullName>
    </recommendedName>
</protein>
<evidence type="ECO:0008006" key="4">
    <source>
        <dbReference type="Google" id="ProtNLM"/>
    </source>
</evidence>
<accession>A0ABN1XJ42</accession>
<evidence type="ECO:0000256" key="1">
    <source>
        <dbReference type="SAM" id="Phobius"/>
    </source>
</evidence>
<keyword evidence="1" id="KW-0812">Transmembrane</keyword>
<name>A0ABN1XJ42_9ACTN</name>
<proteinExistence type="predicted"/>
<dbReference type="EMBL" id="BAAAKJ010000014">
    <property type="protein sequence ID" value="GAA1382910.1"/>
    <property type="molecule type" value="Genomic_DNA"/>
</dbReference>
<keyword evidence="1" id="KW-0472">Membrane</keyword>
<keyword evidence="3" id="KW-1185">Reference proteome</keyword>
<organism evidence="2 3">
    <name type="scientific">Kitasatospora putterlickiae</name>
    <dbReference type="NCBI Taxonomy" id="221725"/>
    <lineage>
        <taxon>Bacteria</taxon>
        <taxon>Bacillati</taxon>
        <taxon>Actinomycetota</taxon>
        <taxon>Actinomycetes</taxon>
        <taxon>Kitasatosporales</taxon>
        <taxon>Streptomycetaceae</taxon>
        <taxon>Kitasatospora</taxon>
    </lineage>
</organism>
<feature type="transmembrane region" description="Helical" evidence="1">
    <location>
        <begin position="199"/>
        <end position="219"/>
    </location>
</feature>